<dbReference type="PROSITE" id="PS50297">
    <property type="entry name" value="ANK_REP_REGION"/>
    <property type="match status" value="2"/>
</dbReference>
<dbReference type="PANTHER" id="PTHR24198:SF165">
    <property type="entry name" value="ANKYRIN REPEAT-CONTAINING PROTEIN-RELATED"/>
    <property type="match status" value="1"/>
</dbReference>
<dbReference type="PANTHER" id="PTHR24198">
    <property type="entry name" value="ANKYRIN REPEAT AND PROTEIN KINASE DOMAIN-CONTAINING PROTEIN"/>
    <property type="match status" value="1"/>
</dbReference>
<evidence type="ECO:0000256" key="3">
    <source>
        <dbReference type="PROSITE-ProRule" id="PRU00023"/>
    </source>
</evidence>
<reference evidence="5" key="1">
    <citation type="submission" date="2019-08" db="EMBL/GenBank/DDBJ databases">
        <title>Limnoglobus roseus gen. nov., sp. nov., a novel freshwater planctomycete with a giant genome from the family Gemmataceae.</title>
        <authorList>
            <person name="Kulichevskaya I.S."/>
            <person name="Naumoff D.G."/>
            <person name="Miroshnikov K."/>
            <person name="Ivanova A."/>
            <person name="Philippov D.A."/>
            <person name="Hakobyan A."/>
            <person name="Rijpstra I.C."/>
            <person name="Sinninghe Damste J.S."/>
            <person name="Liesack W."/>
            <person name="Dedysh S.N."/>
        </authorList>
    </citation>
    <scope>NUCLEOTIDE SEQUENCE [LARGE SCALE GENOMIC DNA]</scope>
    <source>
        <strain evidence="5">PX52</strain>
    </source>
</reference>
<keyword evidence="2 3" id="KW-0040">ANK repeat</keyword>
<feature type="repeat" description="ANK" evidence="3">
    <location>
        <begin position="96"/>
        <end position="128"/>
    </location>
</feature>
<dbReference type="InterPro" id="IPR036770">
    <property type="entry name" value="Ankyrin_rpt-contain_sf"/>
</dbReference>
<dbReference type="PROSITE" id="PS50088">
    <property type="entry name" value="ANK_REPEAT"/>
    <property type="match status" value="2"/>
</dbReference>
<feature type="repeat" description="ANK" evidence="3">
    <location>
        <begin position="129"/>
        <end position="161"/>
    </location>
</feature>
<dbReference type="Pfam" id="PF12796">
    <property type="entry name" value="Ank_2"/>
    <property type="match status" value="1"/>
</dbReference>
<dbReference type="AlphaFoldDB" id="A0A5C1AU06"/>
<dbReference type="KEGG" id="lrs:PX52LOC_07360"/>
<sequence length="194" mass="20221">MFPTLVVLAALSTSPQPKAVVITPDVAAKLQEIAFQAAREGDLDTLREYFAAGRPVNETNKRGDTLLIVAAYNGQPKAVALILKQTKVEIDARNKMGLTALSAAAFKGEVNIAKALVEAKADVNAASESGQTALMFAALAGREKMVEYLLTAGADPKAMDKAGNTPLTLAKGQGAEGVQKLLQDASQAPTKSGK</sequence>
<dbReference type="Gene3D" id="1.25.40.20">
    <property type="entry name" value="Ankyrin repeat-containing domain"/>
    <property type="match status" value="1"/>
</dbReference>
<dbReference type="InterPro" id="IPR002110">
    <property type="entry name" value="Ankyrin_rpt"/>
</dbReference>
<keyword evidence="1" id="KW-0677">Repeat</keyword>
<gene>
    <name evidence="4" type="ORF">PX52LOC_07360</name>
</gene>
<dbReference type="Pfam" id="PF00023">
    <property type="entry name" value="Ank"/>
    <property type="match status" value="1"/>
</dbReference>
<dbReference type="SMART" id="SM00248">
    <property type="entry name" value="ANK"/>
    <property type="match status" value="4"/>
</dbReference>
<evidence type="ECO:0000313" key="5">
    <source>
        <dbReference type="Proteomes" id="UP000324974"/>
    </source>
</evidence>
<keyword evidence="5" id="KW-1185">Reference proteome</keyword>
<protein>
    <submittedName>
        <fullName evidence="4">Ankyrin repeat domain-containing protein</fullName>
    </submittedName>
</protein>
<evidence type="ECO:0000256" key="2">
    <source>
        <dbReference type="ARBA" id="ARBA00023043"/>
    </source>
</evidence>
<accession>A0A5C1AU06</accession>
<evidence type="ECO:0000256" key="1">
    <source>
        <dbReference type="ARBA" id="ARBA00022737"/>
    </source>
</evidence>
<dbReference type="SUPFAM" id="SSF48403">
    <property type="entry name" value="Ankyrin repeat"/>
    <property type="match status" value="1"/>
</dbReference>
<dbReference type="RefSeq" id="WP_168219417.1">
    <property type="nucleotide sequence ID" value="NZ_CP042425.1"/>
</dbReference>
<dbReference type="EMBL" id="CP042425">
    <property type="protein sequence ID" value="QEL20268.1"/>
    <property type="molecule type" value="Genomic_DNA"/>
</dbReference>
<organism evidence="4 5">
    <name type="scientific">Limnoglobus roseus</name>
    <dbReference type="NCBI Taxonomy" id="2598579"/>
    <lineage>
        <taxon>Bacteria</taxon>
        <taxon>Pseudomonadati</taxon>
        <taxon>Planctomycetota</taxon>
        <taxon>Planctomycetia</taxon>
        <taxon>Gemmatales</taxon>
        <taxon>Gemmataceae</taxon>
        <taxon>Limnoglobus</taxon>
    </lineage>
</organism>
<evidence type="ECO:0000313" key="4">
    <source>
        <dbReference type="EMBL" id="QEL20268.1"/>
    </source>
</evidence>
<name>A0A5C1AU06_9BACT</name>
<proteinExistence type="predicted"/>
<dbReference type="Proteomes" id="UP000324974">
    <property type="component" value="Chromosome"/>
</dbReference>